<sequence>MSLAHARLRRGWASVRPEQVRVIVVPIKLIYSRANKSADSALYLHSMMLTDIVGIFDAKKVVKVIAIGHTDDNHNHPHAVLQPSRTSRFSKPSGKARRLDMPVTNIFAQNPDSDMSNSFDIHLDRSGNLDNASSGTLISLTITLSLGHRATPLDAMAVNNELFTFNASSINTVPTRKLAALLDTSFTFPLPPLAGDRPHVHFGGKDFPLHPLDPMFLATTEIPTTNGTGTQNETFCYNTYQHLTLDPNTSLEGFDAVLGDAFLRNICAFRPTHRDRRHHVRTIHRVSMHLPVYSQETHVNMPPHPPGPGRG</sequence>
<protein>
    <submittedName>
        <fullName evidence="1">Uncharacterized protein</fullName>
    </submittedName>
</protein>
<proteinExistence type="predicted"/>
<evidence type="ECO:0000313" key="1">
    <source>
        <dbReference type="EMBL" id="KIP03192.1"/>
    </source>
</evidence>
<name>A0A0C3S1L4_PHLG1</name>
<dbReference type="Proteomes" id="UP000053257">
    <property type="component" value="Unassembled WGS sequence"/>
</dbReference>
<dbReference type="AlphaFoldDB" id="A0A0C3S1L4"/>
<accession>A0A0C3S1L4</accession>
<dbReference type="Gene3D" id="2.40.70.10">
    <property type="entry name" value="Acid Proteases"/>
    <property type="match status" value="1"/>
</dbReference>
<reference evidence="1 2" key="1">
    <citation type="journal article" date="2014" name="PLoS Genet.">
        <title>Analysis of the Phlebiopsis gigantea genome, transcriptome and secretome provides insight into its pioneer colonization strategies of wood.</title>
        <authorList>
            <person name="Hori C."/>
            <person name="Ishida T."/>
            <person name="Igarashi K."/>
            <person name="Samejima M."/>
            <person name="Suzuki H."/>
            <person name="Master E."/>
            <person name="Ferreira P."/>
            <person name="Ruiz-Duenas F.J."/>
            <person name="Held B."/>
            <person name="Canessa P."/>
            <person name="Larrondo L.F."/>
            <person name="Schmoll M."/>
            <person name="Druzhinina I.S."/>
            <person name="Kubicek C.P."/>
            <person name="Gaskell J.A."/>
            <person name="Kersten P."/>
            <person name="St John F."/>
            <person name="Glasner J."/>
            <person name="Sabat G."/>
            <person name="Splinter BonDurant S."/>
            <person name="Syed K."/>
            <person name="Yadav J."/>
            <person name="Mgbeahuruike A.C."/>
            <person name="Kovalchuk A."/>
            <person name="Asiegbu F.O."/>
            <person name="Lackner G."/>
            <person name="Hoffmeister D."/>
            <person name="Rencoret J."/>
            <person name="Gutierrez A."/>
            <person name="Sun H."/>
            <person name="Lindquist E."/>
            <person name="Barry K."/>
            <person name="Riley R."/>
            <person name="Grigoriev I.V."/>
            <person name="Henrissat B."/>
            <person name="Kues U."/>
            <person name="Berka R.M."/>
            <person name="Martinez A.T."/>
            <person name="Covert S.F."/>
            <person name="Blanchette R.A."/>
            <person name="Cullen D."/>
        </authorList>
    </citation>
    <scope>NUCLEOTIDE SEQUENCE [LARGE SCALE GENOMIC DNA]</scope>
    <source>
        <strain evidence="1 2">11061_1 CR5-6</strain>
    </source>
</reference>
<dbReference type="HOGENOM" id="CLU_894612_0_0_1"/>
<gene>
    <name evidence="1" type="ORF">PHLGIDRAFT_121790</name>
</gene>
<evidence type="ECO:0000313" key="2">
    <source>
        <dbReference type="Proteomes" id="UP000053257"/>
    </source>
</evidence>
<dbReference type="EMBL" id="KN840628">
    <property type="protein sequence ID" value="KIP03192.1"/>
    <property type="molecule type" value="Genomic_DNA"/>
</dbReference>
<keyword evidence="2" id="KW-1185">Reference proteome</keyword>
<dbReference type="InterPro" id="IPR021109">
    <property type="entry name" value="Peptidase_aspartic_dom_sf"/>
</dbReference>
<organism evidence="1 2">
    <name type="scientific">Phlebiopsis gigantea (strain 11061_1 CR5-6)</name>
    <name type="common">White-rot fungus</name>
    <name type="synonym">Peniophora gigantea</name>
    <dbReference type="NCBI Taxonomy" id="745531"/>
    <lineage>
        <taxon>Eukaryota</taxon>
        <taxon>Fungi</taxon>
        <taxon>Dikarya</taxon>
        <taxon>Basidiomycota</taxon>
        <taxon>Agaricomycotina</taxon>
        <taxon>Agaricomycetes</taxon>
        <taxon>Polyporales</taxon>
        <taxon>Phanerochaetaceae</taxon>
        <taxon>Phlebiopsis</taxon>
    </lineage>
</organism>